<keyword evidence="2" id="KW-1185">Reference proteome</keyword>
<dbReference type="EMBL" id="JASDAP010000427">
    <property type="protein sequence ID" value="KAK1875017.1"/>
    <property type="molecule type" value="Genomic_DNA"/>
</dbReference>
<gene>
    <name evidence="1" type="ORF">KUDE01_000006</name>
</gene>
<dbReference type="Proteomes" id="UP001228049">
    <property type="component" value="Unassembled WGS sequence"/>
</dbReference>
<name>A0AAD9ERH6_DISEL</name>
<sequence>RSPCSHEEADTRLFLHIICAVQNNYRRFMIRTADTDVVVIAVAAFNKIKPDAMWIAIGTGSSFRYIAVHEVVATMDPRSSNTLPVHHAFTGCDTVSAFAGRGKKTAWDTWKMFPEVTKSFEELLPREVSEPSMLLLERFVVLMYNRTSDIVEMNEARKQLLLRNQGLWRTSLEHELL</sequence>
<dbReference type="PANTHER" id="PTHR46704:SF9">
    <property type="entry name" value="BHLH DOMAIN-CONTAINING PROTEIN"/>
    <property type="match status" value="1"/>
</dbReference>
<reference evidence="1" key="1">
    <citation type="submission" date="2023-04" db="EMBL/GenBank/DDBJ databases">
        <title>Chromosome-level genome of Chaenocephalus aceratus.</title>
        <authorList>
            <person name="Park H."/>
        </authorList>
    </citation>
    <scope>NUCLEOTIDE SEQUENCE</scope>
    <source>
        <strain evidence="1">DE</strain>
        <tissue evidence="1">Muscle</tissue>
    </source>
</reference>
<dbReference type="PANTHER" id="PTHR46704">
    <property type="entry name" value="CXC DOMAIN-CONTAINING PROTEIN-RELATED"/>
    <property type="match status" value="1"/>
</dbReference>
<dbReference type="AlphaFoldDB" id="A0AAD9ERH6"/>
<evidence type="ECO:0000313" key="2">
    <source>
        <dbReference type="Proteomes" id="UP001228049"/>
    </source>
</evidence>
<protein>
    <submittedName>
        <fullName evidence="1">Hemoglobin-binding protein C</fullName>
    </submittedName>
</protein>
<evidence type="ECO:0000313" key="1">
    <source>
        <dbReference type="EMBL" id="KAK1875017.1"/>
    </source>
</evidence>
<accession>A0AAD9ERH6</accession>
<comment type="caution">
    <text evidence="1">The sequence shown here is derived from an EMBL/GenBank/DDBJ whole genome shotgun (WGS) entry which is preliminary data.</text>
</comment>
<organism evidence="1 2">
    <name type="scientific">Dissostichus eleginoides</name>
    <name type="common">Patagonian toothfish</name>
    <name type="synonym">Dissostichus amissus</name>
    <dbReference type="NCBI Taxonomy" id="100907"/>
    <lineage>
        <taxon>Eukaryota</taxon>
        <taxon>Metazoa</taxon>
        <taxon>Chordata</taxon>
        <taxon>Craniata</taxon>
        <taxon>Vertebrata</taxon>
        <taxon>Euteleostomi</taxon>
        <taxon>Actinopterygii</taxon>
        <taxon>Neopterygii</taxon>
        <taxon>Teleostei</taxon>
        <taxon>Neoteleostei</taxon>
        <taxon>Acanthomorphata</taxon>
        <taxon>Eupercaria</taxon>
        <taxon>Perciformes</taxon>
        <taxon>Notothenioidei</taxon>
        <taxon>Nototheniidae</taxon>
        <taxon>Dissostichus</taxon>
    </lineage>
</organism>
<proteinExistence type="predicted"/>
<feature type="non-terminal residue" evidence="1">
    <location>
        <position position="1"/>
    </location>
</feature>